<feature type="compositionally biased region" description="Low complexity" evidence="2">
    <location>
        <begin position="581"/>
        <end position="607"/>
    </location>
</feature>
<dbReference type="OrthoDB" id="5592486at2759"/>
<gene>
    <name evidence="4" type="ORF">BDP27DRAFT_1313892</name>
</gene>
<dbReference type="EC" id="3.1.-.-" evidence="1"/>
<comment type="subcellular location">
    <subcellularLocation>
        <location evidence="1">Endoplasmic reticulum membrane</location>
    </subcellularLocation>
</comment>
<sequence>MLLGVKPSCRFLKMGDNQNPSQPILKWLGSWSPYGKPSSPTSSTTDLSSPSLVSLDEALHEPLSLPRRPASAQLRNPLFFDGLTRSTLPTSSLSPPASISAIQAYSSAHSHTSIDSPTIQVDNSLPSRTSLDSLSHVSQRDLFRRSSHSRSASTLDSESNTSWWWFQSGNKDNVDTLLSEEDRADTVGDEQNKIRKKYHSPRDPIVFCHGLLGFDSVTIGPSIAPMQVMHWRGIKEVLEANGVEILITRVPATSSPIDRAKVLEETISKVYSGRSVHLIGHSMGGIDCRYLTTRLTQRKFSVLSITTIATPHRGSSFADYFLATLGKERMNSFLSLLDLLPNGGGDGKAFESLTIESMRKFNEEVPDVPGVKYFSWGSIYEPGLVDTWKWPHSVVLEKEGPNDGLVSVRSAKWGKYMGTLENVNHLDLVGWINPARFKWAQITGKQINFRPATFYLAIADMLAREVDGVVDEDTKDGSSGASRAGEGAKTRSDSPGELVDRENCHKSSARPGLTELRFAADAGEVIDDTVIQRPGLNADPLSHFSKASLPPPPLDRDERNSTVSSTTEEGNVLSNWASQMSDSLNSLTQSSSSSSQSSGIGSTALRS</sequence>
<keyword evidence="1" id="KW-0653">Protein transport</keyword>
<dbReference type="EMBL" id="JADNRY010000007">
    <property type="protein sequence ID" value="KAF9076095.1"/>
    <property type="molecule type" value="Genomic_DNA"/>
</dbReference>
<evidence type="ECO:0000259" key="3">
    <source>
        <dbReference type="Pfam" id="PF07819"/>
    </source>
</evidence>
<dbReference type="InterPro" id="IPR012908">
    <property type="entry name" value="PGAP1-ab_dom-like"/>
</dbReference>
<feature type="compositionally biased region" description="Polar residues" evidence="2">
    <location>
        <begin position="561"/>
        <end position="580"/>
    </location>
</feature>
<feature type="region of interest" description="Disordered" evidence="2">
    <location>
        <begin position="471"/>
        <end position="506"/>
    </location>
</feature>
<dbReference type="SUPFAM" id="SSF53474">
    <property type="entry name" value="alpha/beta-Hydrolases"/>
    <property type="match status" value="1"/>
</dbReference>
<keyword evidence="1" id="KW-0472">Membrane</keyword>
<reference evidence="4" key="1">
    <citation type="submission" date="2020-11" db="EMBL/GenBank/DDBJ databases">
        <authorList>
            <consortium name="DOE Joint Genome Institute"/>
            <person name="Ahrendt S."/>
            <person name="Riley R."/>
            <person name="Andreopoulos W."/>
            <person name="Labutti K."/>
            <person name="Pangilinan J."/>
            <person name="Ruiz-Duenas F.J."/>
            <person name="Barrasa J.M."/>
            <person name="Sanchez-Garcia M."/>
            <person name="Camarero S."/>
            <person name="Miyauchi S."/>
            <person name="Serrano A."/>
            <person name="Linde D."/>
            <person name="Babiker R."/>
            <person name="Drula E."/>
            <person name="Ayuso-Fernandez I."/>
            <person name="Pacheco R."/>
            <person name="Padilla G."/>
            <person name="Ferreira P."/>
            <person name="Barriuso J."/>
            <person name="Kellner H."/>
            <person name="Castanera R."/>
            <person name="Alfaro M."/>
            <person name="Ramirez L."/>
            <person name="Pisabarro A.G."/>
            <person name="Kuo A."/>
            <person name="Tritt A."/>
            <person name="Lipzen A."/>
            <person name="He G."/>
            <person name="Yan M."/>
            <person name="Ng V."/>
            <person name="Cullen D."/>
            <person name="Martin F."/>
            <person name="Rosso M.-N."/>
            <person name="Henrissat B."/>
            <person name="Hibbett D."/>
            <person name="Martinez A.T."/>
            <person name="Grigoriev I.V."/>
        </authorList>
    </citation>
    <scope>NUCLEOTIDE SEQUENCE</scope>
    <source>
        <strain evidence="4">AH 40177</strain>
    </source>
</reference>
<feature type="region of interest" description="Disordered" evidence="2">
    <location>
        <begin position="536"/>
        <end position="607"/>
    </location>
</feature>
<keyword evidence="1" id="KW-0813">Transport</keyword>
<dbReference type="Gene3D" id="3.40.50.1820">
    <property type="entry name" value="alpha/beta hydrolase"/>
    <property type="match status" value="1"/>
</dbReference>
<keyword evidence="1 4" id="KW-0378">Hydrolase</keyword>
<dbReference type="InterPro" id="IPR029058">
    <property type="entry name" value="AB_hydrolase_fold"/>
</dbReference>
<dbReference type="PANTHER" id="PTHR11440">
    <property type="entry name" value="LECITHIN-CHOLESTEROL ACYLTRANSFERASE-RELATED"/>
    <property type="match status" value="1"/>
</dbReference>
<comment type="similarity">
    <text evidence="1">Belongs to the GPI inositol-deacylase family.</text>
</comment>
<proteinExistence type="inferred from homology"/>
<keyword evidence="5" id="KW-1185">Reference proteome</keyword>
<dbReference type="Proteomes" id="UP000772434">
    <property type="component" value="Unassembled WGS sequence"/>
</dbReference>
<organism evidence="4 5">
    <name type="scientific">Rhodocollybia butyracea</name>
    <dbReference type="NCBI Taxonomy" id="206335"/>
    <lineage>
        <taxon>Eukaryota</taxon>
        <taxon>Fungi</taxon>
        <taxon>Dikarya</taxon>
        <taxon>Basidiomycota</taxon>
        <taxon>Agaricomycotina</taxon>
        <taxon>Agaricomycetes</taxon>
        <taxon>Agaricomycetidae</taxon>
        <taxon>Agaricales</taxon>
        <taxon>Marasmiineae</taxon>
        <taxon>Omphalotaceae</taxon>
        <taxon>Rhodocollybia</taxon>
    </lineage>
</organism>
<accession>A0A9P5UDC7</accession>
<dbReference type="GO" id="GO:0016788">
    <property type="term" value="F:hydrolase activity, acting on ester bonds"/>
    <property type="evidence" value="ECO:0007669"/>
    <property type="project" value="InterPro"/>
</dbReference>
<dbReference type="GO" id="GO:0015031">
    <property type="term" value="P:protein transport"/>
    <property type="evidence" value="ECO:0007669"/>
    <property type="project" value="UniProtKB-KW"/>
</dbReference>
<feature type="domain" description="GPI inositol-deacylase PGAP1-like alpha/beta" evidence="3">
    <location>
        <begin position="269"/>
        <end position="321"/>
    </location>
</feature>
<evidence type="ECO:0000313" key="4">
    <source>
        <dbReference type="EMBL" id="KAF9076095.1"/>
    </source>
</evidence>
<dbReference type="GO" id="GO:0005789">
    <property type="term" value="C:endoplasmic reticulum membrane"/>
    <property type="evidence" value="ECO:0007669"/>
    <property type="project" value="UniProtKB-SubCell"/>
</dbReference>
<evidence type="ECO:0000313" key="5">
    <source>
        <dbReference type="Proteomes" id="UP000772434"/>
    </source>
</evidence>
<name>A0A9P5UDC7_9AGAR</name>
<protein>
    <recommendedName>
        <fullName evidence="1">GPI inositol-deacylase</fullName>
        <ecNumber evidence="1">3.1.-.-</ecNumber>
    </recommendedName>
</protein>
<dbReference type="Pfam" id="PF07819">
    <property type="entry name" value="PGAP1"/>
    <property type="match status" value="1"/>
</dbReference>
<feature type="compositionally biased region" description="Basic and acidic residues" evidence="2">
    <location>
        <begin position="486"/>
        <end position="505"/>
    </location>
</feature>
<keyword evidence="1" id="KW-0256">Endoplasmic reticulum</keyword>
<dbReference type="AlphaFoldDB" id="A0A9P5UDC7"/>
<evidence type="ECO:0000256" key="1">
    <source>
        <dbReference type="RuleBase" id="RU365011"/>
    </source>
</evidence>
<comment type="caution">
    <text evidence="4">The sequence shown here is derived from an EMBL/GenBank/DDBJ whole genome shotgun (WGS) entry which is preliminary data.</text>
</comment>
<comment type="function">
    <text evidence="1">Involved in inositol deacylation of GPI-anchored proteins which plays important roles in the quality control and ER-associated degradation of GPI-anchored proteins.</text>
</comment>
<evidence type="ECO:0000256" key="2">
    <source>
        <dbReference type="SAM" id="MobiDB-lite"/>
    </source>
</evidence>